<evidence type="ECO:0000313" key="4">
    <source>
        <dbReference type="Proteomes" id="UP000434209"/>
    </source>
</evidence>
<feature type="coiled-coil region" evidence="1">
    <location>
        <begin position="209"/>
        <end position="257"/>
    </location>
</feature>
<reference evidence="3 4" key="1">
    <citation type="submission" date="2019-12" db="EMBL/GenBank/DDBJ databases">
        <title>Paraburkholderia acidiphila 7Q-K02 sp. nov and Paraburkholderia acidisoli DHF22 sp. nov., two strains isolated from forest soil.</title>
        <authorList>
            <person name="Gao Z."/>
            <person name="Qiu L."/>
        </authorList>
    </citation>
    <scope>NUCLEOTIDE SEQUENCE [LARGE SCALE GENOMIC DNA]</scope>
    <source>
        <strain evidence="3 4">7Q-K02</strain>
    </source>
</reference>
<dbReference type="Pfam" id="PF11740">
    <property type="entry name" value="KfrA_N"/>
    <property type="match status" value="1"/>
</dbReference>
<keyword evidence="1" id="KW-0175">Coiled coil</keyword>
<dbReference type="EMBL" id="CP046910">
    <property type="protein sequence ID" value="QGZ56372.1"/>
    <property type="molecule type" value="Genomic_DNA"/>
</dbReference>
<evidence type="ECO:0000313" key="3">
    <source>
        <dbReference type="EMBL" id="QGZ56372.1"/>
    </source>
</evidence>
<protein>
    <submittedName>
        <fullName evidence="3">Transcriptional regulator</fullName>
    </submittedName>
</protein>
<dbReference type="OrthoDB" id="8961697at2"/>
<keyword evidence="4" id="KW-1185">Reference proteome</keyword>
<evidence type="ECO:0000259" key="2">
    <source>
        <dbReference type="Pfam" id="PF11740"/>
    </source>
</evidence>
<dbReference type="RefSeq" id="WP_158759335.1">
    <property type="nucleotide sequence ID" value="NZ_CP046910.1"/>
</dbReference>
<feature type="domain" description="KfrA N-terminal DNA-binding" evidence="2">
    <location>
        <begin position="9"/>
        <end position="134"/>
    </location>
</feature>
<gene>
    <name evidence="3" type="ORF">FAZ97_15345</name>
</gene>
<evidence type="ECO:0000256" key="1">
    <source>
        <dbReference type="SAM" id="Coils"/>
    </source>
</evidence>
<feature type="coiled-coil region" evidence="1">
    <location>
        <begin position="120"/>
        <end position="182"/>
    </location>
</feature>
<dbReference type="AlphaFoldDB" id="A0A7Z2G7A7"/>
<dbReference type="KEGG" id="pacp:FAZ97_15345"/>
<accession>A0A7Z2G7A7</accession>
<sequence length="313" mass="33846">MPRPAAVTSDAIRATVLTMLAEAGDPAPASDARFRKIISVRKLRARLGAGDPAMLSRHLNAIEAELVQAGVTGFAVPDLPPEIAQQMRTLWEAAVATQLDGVVRLRREAEATAHASEEAQHNAQLRVELLREELAEVRGQLTARDTALAVAHTEAAAAAKHVATLEGAVAELRSELAAAEMAARDGTQAHAADLATERARYDGLSRQLLRETAHQRETFQTERQRLEGELARAAERLQALESLRERLLTELAAERSARQQTAAEATALATVIGQQRQTLLRVRTGAVNRKPAALRPALATHMPKTGASRRKAR</sequence>
<organism evidence="3 4">
    <name type="scientific">Paraburkholderia acidiphila</name>
    <dbReference type="NCBI Taxonomy" id="2571747"/>
    <lineage>
        <taxon>Bacteria</taxon>
        <taxon>Pseudomonadati</taxon>
        <taxon>Pseudomonadota</taxon>
        <taxon>Betaproteobacteria</taxon>
        <taxon>Burkholderiales</taxon>
        <taxon>Burkholderiaceae</taxon>
        <taxon>Paraburkholderia</taxon>
    </lineage>
</organism>
<proteinExistence type="predicted"/>
<dbReference type="Proteomes" id="UP000434209">
    <property type="component" value="Chromosome 2"/>
</dbReference>
<name>A0A7Z2G7A7_9BURK</name>
<dbReference type="InterPro" id="IPR021104">
    <property type="entry name" value="KfrA_DNA-bd_N"/>
</dbReference>